<evidence type="ECO:0000313" key="1">
    <source>
        <dbReference type="EMBL" id="MDB8687908.1"/>
    </source>
</evidence>
<comment type="caution">
    <text evidence="1">The sequence shown here is derived from an EMBL/GenBank/DDBJ whole genome shotgun (WGS) entry which is preliminary data.</text>
</comment>
<dbReference type="RefSeq" id="WP_272108071.1">
    <property type="nucleotide sequence ID" value="NZ_JAQMLA010000054.1"/>
</dbReference>
<evidence type="ECO:0008006" key="3">
    <source>
        <dbReference type="Google" id="ProtNLM"/>
    </source>
</evidence>
<gene>
    <name evidence="1" type="ORF">PNW85_14760</name>
</gene>
<proteinExistence type="predicted"/>
<sequence length="223" mass="25745">MKESYKRFVDEDYGIIQKVVPLAHYIKDGNFVCTAMGNISPVICETVGYGSSLESAQDRAVEEYLAKYFCKRKFEIPMAVRNKYVFTFGDVQKDVVERAKKMCIEKAFFDHKLYVSHNDEKDSCRWIVIAKIVKIGNEKRIVIDASKSFQECEDKLAIKCSIVKNIYYNIGKIVNLPFMAYPGIVNEGMYYTNISLCSTIKEIVYDDKAFFLCLTKIEENKNE</sequence>
<name>A0AAW6DH41_MEDGN</name>
<dbReference type="Proteomes" id="UP001212160">
    <property type="component" value="Unassembled WGS sequence"/>
</dbReference>
<protein>
    <recommendedName>
        <fullName evidence="3">YcaO domain-containing protein</fullName>
    </recommendedName>
</protein>
<organism evidence="1 2">
    <name type="scientific">Mediterraneibacter gnavus</name>
    <name type="common">Ruminococcus gnavus</name>
    <dbReference type="NCBI Taxonomy" id="33038"/>
    <lineage>
        <taxon>Bacteria</taxon>
        <taxon>Bacillati</taxon>
        <taxon>Bacillota</taxon>
        <taxon>Clostridia</taxon>
        <taxon>Lachnospirales</taxon>
        <taxon>Lachnospiraceae</taxon>
        <taxon>Mediterraneibacter</taxon>
    </lineage>
</organism>
<reference evidence="1" key="1">
    <citation type="submission" date="2023-01" db="EMBL/GenBank/DDBJ databases">
        <title>Human gut microbiome strain richness.</title>
        <authorList>
            <person name="Chen-Liaw A."/>
        </authorList>
    </citation>
    <scope>NUCLEOTIDE SEQUENCE</scope>
    <source>
        <strain evidence="1">RTP21484st1_H11_RTP21484_190118</strain>
    </source>
</reference>
<accession>A0AAW6DH41</accession>
<dbReference type="EMBL" id="JAQMLA010000054">
    <property type="protein sequence ID" value="MDB8687908.1"/>
    <property type="molecule type" value="Genomic_DNA"/>
</dbReference>
<evidence type="ECO:0000313" key="2">
    <source>
        <dbReference type="Proteomes" id="UP001212160"/>
    </source>
</evidence>
<dbReference type="AlphaFoldDB" id="A0AAW6DH41"/>